<keyword evidence="2" id="KW-1185">Reference proteome</keyword>
<evidence type="ECO:0008006" key="3">
    <source>
        <dbReference type="Google" id="ProtNLM"/>
    </source>
</evidence>
<evidence type="ECO:0000313" key="1">
    <source>
        <dbReference type="EMBL" id="TLU72185.1"/>
    </source>
</evidence>
<name>A0A5R9J3I8_9PROT</name>
<dbReference type="Proteomes" id="UP000305654">
    <property type="component" value="Unassembled WGS sequence"/>
</dbReference>
<reference evidence="1 2" key="1">
    <citation type="submission" date="2019-05" db="EMBL/GenBank/DDBJ databases">
        <authorList>
            <person name="Pankratov T."/>
            <person name="Grouzdev D."/>
        </authorList>
    </citation>
    <scope>NUCLEOTIDE SEQUENCE [LARGE SCALE GENOMIC DNA]</scope>
    <source>
        <strain evidence="1 2">KEBCLARHB70R</strain>
    </source>
</reference>
<dbReference type="EMBL" id="VCDI01000004">
    <property type="protein sequence ID" value="TLU72185.1"/>
    <property type="molecule type" value="Genomic_DNA"/>
</dbReference>
<accession>A0A5R9J3I8</accession>
<proteinExistence type="predicted"/>
<sequence length="147" mass="15175">MRRYSLFNTLYVNATAAADMKYLGISHVRDLAPGNDPASFAPYAALAGLAYASGSLPAPALTPTLANLPVTARTVLMEKPDGSLWLAIWNESATSPTTVSIYLGNVTSDASVYDPLTGTAPVSTGSGVTGMTVALGTDPLIVSIQPE</sequence>
<organism evidence="1 2">
    <name type="scientific">Lichenicoccus roseus</name>
    <dbReference type="NCBI Taxonomy" id="2683649"/>
    <lineage>
        <taxon>Bacteria</taxon>
        <taxon>Pseudomonadati</taxon>
        <taxon>Pseudomonadota</taxon>
        <taxon>Alphaproteobacteria</taxon>
        <taxon>Acetobacterales</taxon>
        <taxon>Acetobacteraceae</taxon>
        <taxon>Lichenicoccus</taxon>
    </lineage>
</organism>
<gene>
    <name evidence="1" type="ORF">FE263_13805</name>
</gene>
<dbReference type="AlphaFoldDB" id="A0A5R9J3I8"/>
<comment type="caution">
    <text evidence="1">The sequence shown here is derived from an EMBL/GenBank/DDBJ whole genome shotgun (WGS) entry which is preliminary data.</text>
</comment>
<protein>
    <recommendedName>
        <fullName evidence="3">Glycosyl hydrolase family 30 beta sandwich domain-containing protein</fullName>
    </recommendedName>
</protein>
<evidence type="ECO:0000313" key="2">
    <source>
        <dbReference type="Proteomes" id="UP000305654"/>
    </source>
</evidence>